<name>A0A1D7XP16_9CLOT</name>
<evidence type="ECO:0000256" key="1">
    <source>
        <dbReference type="SAM" id="Phobius"/>
    </source>
</evidence>
<evidence type="ECO:0008006" key="4">
    <source>
        <dbReference type="Google" id="ProtNLM"/>
    </source>
</evidence>
<keyword evidence="1" id="KW-1133">Transmembrane helix</keyword>
<dbReference type="KEGG" id="ctae:BGI42_15150"/>
<dbReference type="SUPFAM" id="SSF69304">
    <property type="entry name" value="Tricorn protease N-terminal domain"/>
    <property type="match status" value="1"/>
</dbReference>
<accession>A0A1D7XP16</accession>
<organism evidence="2 3">
    <name type="scientific">Clostridium taeniosporum</name>
    <dbReference type="NCBI Taxonomy" id="394958"/>
    <lineage>
        <taxon>Bacteria</taxon>
        <taxon>Bacillati</taxon>
        <taxon>Bacillota</taxon>
        <taxon>Clostridia</taxon>
        <taxon>Eubacteriales</taxon>
        <taxon>Clostridiaceae</taxon>
        <taxon>Clostridium</taxon>
    </lineage>
</organism>
<keyword evidence="3" id="KW-1185">Reference proteome</keyword>
<dbReference type="AlphaFoldDB" id="A0A1D7XP16"/>
<keyword evidence="1" id="KW-0812">Transmembrane</keyword>
<keyword evidence="2" id="KW-0614">Plasmid</keyword>
<dbReference type="EMBL" id="CP017256">
    <property type="protein sequence ID" value="AOR25081.1"/>
    <property type="molecule type" value="Genomic_DNA"/>
</dbReference>
<dbReference type="OrthoDB" id="1900416at2"/>
<dbReference type="Proteomes" id="UP000094652">
    <property type="component" value="Plasmid pCt3"/>
</dbReference>
<keyword evidence="1" id="KW-0472">Membrane</keyword>
<proteinExistence type="predicted"/>
<protein>
    <recommendedName>
        <fullName evidence="4">DUF5050 domain-containing protein</fullName>
    </recommendedName>
</protein>
<evidence type="ECO:0000313" key="2">
    <source>
        <dbReference type="EMBL" id="AOR25081.1"/>
    </source>
</evidence>
<feature type="transmembrane region" description="Helical" evidence="1">
    <location>
        <begin position="7"/>
        <end position="25"/>
    </location>
</feature>
<reference evidence="3" key="1">
    <citation type="submission" date="2016-09" db="EMBL/GenBank/DDBJ databases">
        <title>Genomics of Clostridium taeniosporum, an organism which forms endospores with ribbon-like appendages.</title>
        <authorList>
            <person name="Walker J.R."/>
        </authorList>
    </citation>
    <scope>NUCLEOTIDE SEQUENCE [LARGE SCALE GENOMIC DNA]</scope>
    <source>
        <strain evidence="3">1/k</strain>
        <plasmid evidence="3">Plasmid pct3</plasmid>
    </source>
</reference>
<gene>
    <name evidence="2" type="ORF">BGI42_15150</name>
</gene>
<sequence length="302" mass="35738">MKRKLLFSEFIVTIIVSVLMFIGYYNNINIKVNADIKENIYIMYTDKDFKSTYSIYSTYSKSVKNIFFRENKNYSDFSIDEINNTIYYSELGNKKYDIYKLDLSDKDKKAVGLLGSDYGGDVFDLNNDKIIFRTLTKDRRSYTLGVYYLKDNEIKSWPNEDKDRYIFNFYWDKYNHAVYTIERSVNEMETQEKILHKIFKYDENGENKQLLYSTDKDINNISVNNQGSNIIFDVTIVENRMPINRIYLLNLNDNTEQILVESNDKFEHTNFTLVKKPKFSLNGNGFYFLGTTPKSKIIAEVK</sequence>
<dbReference type="RefSeq" id="WP_069681200.1">
    <property type="nucleotide sequence ID" value="NZ_CP017256.2"/>
</dbReference>
<evidence type="ECO:0000313" key="3">
    <source>
        <dbReference type="Proteomes" id="UP000094652"/>
    </source>
</evidence>
<geneLocation type="plasmid" evidence="3">
    <name>pct3</name>
</geneLocation>